<dbReference type="InterPro" id="IPR041327">
    <property type="entry name" value="Cap17-like_N"/>
</dbReference>
<dbReference type="AlphaFoldDB" id="X1N7J3"/>
<comment type="caution">
    <text evidence="2">The sequence shown here is derived from an EMBL/GenBank/DDBJ whole genome shotgun (WGS) entry which is preliminary data.</text>
</comment>
<feature type="non-terminal residue" evidence="2">
    <location>
        <position position="177"/>
    </location>
</feature>
<accession>X1N7J3</accession>
<gene>
    <name evidence="2" type="ORF">S06H3_42544</name>
</gene>
<feature type="domain" description="ATP nucleosidase Cap17-like N-terminal" evidence="1">
    <location>
        <begin position="2"/>
        <end position="90"/>
    </location>
</feature>
<protein>
    <recommendedName>
        <fullName evidence="1">ATP nucleosidase Cap17-like N-terminal domain-containing protein</fullName>
    </recommendedName>
</protein>
<dbReference type="Pfam" id="PF18178">
    <property type="entry name" value="Cap17-like_N"/>
    <property type="match status" value="1"/>
</dbReference>
<organism evidence="2">
    <name type="scientific">marine sediment metagenome</name>
    <dbReference type="NCBI Taxonomy" id="412755"/>
    <lineage>
        <taxon>unclassified sequences</taxon>
        <taxon>metagenomes</taxon>
        <taxon>ecological metagenomes</taxon>
    </lineage>
</organism>
<sequence>MELVQVKTGLSVGGVLREQQAALGDILVAAGGGPGVEHLAELYISNRKPVIPLDIQLKTKRQGAAERLSTLAMENPERFFAYKPPEQGTAAYSTLSLNGLPNVEEFDKKFFDFLLHLPKPRVFFARLMDKDMPEFDDVEKFFRNVADYIVIDAGYERFESKIEASREAFLNVETFEM</sequence>
<evidence type="ECO:0000259" key="1">
    <source>
        <dbReference type="Pfam" id="PF18178"/>
    </source>
</evidence>
<evidence type="ECO:0000313" key="2">
    <source>
        <dbReference type="EMBL" id="GAI39548.1"/>
    </source>
</evidence>
<reference evidence="2" key="1">
    <citation type="journal article" date="2014" name="Front. Microbiol.">
        <title>High frequency of phylogenetically diverse reductive dehalogenase-homologous genes in deep subseafloor sedimentary metagenomes.</title>
        <authorList>
            <person name="Kawai M."/>
            <person name="Futagami T."/>
            <person name="Toyoda A."/>
            <person name="Takaki Y."/>
            <person name="Nishi S."/>
            <person name="Hori S."/>
            <person name="Arai W."/>
            <person name="Tsubouchi T."/>
            <person name="Morono Y."/>
            <person name="Uchiyama I."/>
            <person name="Ito T."/>
            <person name="Fujiyama A."/>
            <person name="Inagaki F."/>
            <person name="Takami H."/>
        </authorList>
    </citation>
    <scope>NUCLEOTIDE SEQUENCE</scope>
    <source>
        <strain evidence="2">Expedition CK06-06</strain>
    </source>
</reference>
<dbReference type="EMBL" id="BARV01026316">
    <property type="protein sequence ID" value="GAI39548.1"/>
    <property type="molecule type" value="Genomic_DNA"/>
</dbReference>
<proteinExistence type="predicted"/>
<name>X1N7J3_9ZZZZ</name>